<keyword evidence="4" id="KW-0547">Nucleotide-binding</keyword>
<evidence type="ECO:0000313" key="9">
    <source>
        <dbReference type="Proteomes" id="UP000321940"/>
    </source>
</evidence>
<dbReference type="RefSeq" id="WP_120100449.1">
    <property type="nucleotide sequence ID" value="NZ_CP031843.2"/>
</dbReference>
<dbReference type="PANTHER" id="PTHR30473">
    <property type="entry name" value="PROTEIN PHOH"/>
    <property type="match status" value="1"/>
</dbReference>
<protein>
    <recommendedName>
        <fullName evidence="6">PhoH-like protein</fullName>
    </recommendedName>
</protein>
<keyword evidence="3" id="KW-0963">Cytoplasm</keyword>
<dbReference type="InterPro" id="IPR003714">
    <property type="entry name" value="PhoH"/>
</dbReference>
<evidence type="ECO:0000259" key="7">
    <source>
        <dbReference type="Pfam" id="PF02562"/>
    </source>
</evidence>
<dbReference type="Pfam" id="PF02562">
    <property type="entry name" value="PhoH"/>
    <property type="match status" value="1"/>
</dbReference>
<comment type="similarity">
    <text evidence="2">Belongs to the PhoH family.</text>
</comment>
<dbReference type="AlphaFoldDB" id="A0A5B9CVV3"/>
<gene>
    <name evidence="8" type="ORF">D1093_02460</name>
</gene>
<evidence type="ECO:0000256" key="6">
    <source>
        <dbReference type="ARBA" id="ARBA00039970"/>
    </source>
</evidence>
<evidence type="ECO:0000256" key="1">
    <source>
        <dbReference type="ARBA" id="ARBA00004496"/>
    </source>
</evidence>
<dbReference type="GO" id="GO:0005524">
    <property type="term" value="F:ATP binding"/>
    <property type="evidence" value="ECO:0007669"/>
    <property type="project" value="UniProtKB-KW"/>
</dbReference>
<dbReference type="SUPFAM" id="SSF52540">
    <property type="entry name" value="P-loop containing nucleoside triphosphate hydrolases"/>
    <property type="match status" value="1"/>
</dbReference>
<dbReference type="Proteomes" id="UP000321940">
    <property type="component" value="Chromosome"/>
</dbReference>
<dbReference type="GO" id="GO:0005829">
    <property type="term" value="C:cytosol"/>
    <property type="evidence" value="ECO:0007669"/>
    <property type="project" value="TreeGrafter"/>
</dbReference>
<dbReference type="FunFam" id="3.40.50.300:FF:000013">
    <property type="entry name" value="PhoH family ATPase"/>
    <property type="match status" value="1"/>
</dbReference>
<evidence type="ECO:0000256" key="5">
    <source>
        <dbReference type="ARBA" id="ARBA00022840"/>
    </source>
</evidence>
<evidence type="ECO:0000313" key="8">
    <source>
        <dbReference type="EMBL" id="QEE08531.1"/>
    </source>
</evidence>
<feature type="domain" description="PhoH-like protein" evidence="7">
    <location>
        <begin position="151"/>
        <end position="354"/>
    </location>
</feature>
<dbReference type="PANTHER" id="PTHR30473:SF1">
    <property type="entry name" value="PHOH-LIKE PROTEIN"/>
    <property type="match status" value="1"/>
</dbReference>
<accession>A0A5B9CVV3</accession>
<reference evidence="8 9" key="1">
    <citation type="journal article" date="2020" name="Int. J. Syst. Evol. Microbiol.">
        <title>Bartonella kosoyi sp. nov. and Bartonella krasnovii sp. nov., two novel species closely related to the zoonotic Bartonella elizabethae, isolated from black rats and wild desert rodent-fleas.</title>
        <authorList>
            <person name="Gutierrez R."/>
            <person name="Shalit T."/>
            <person name="Markus B."/>
            <person name="Yuan C."/>
            <person name="Nachum-Biala Y."/>
            <person name="Elad D."/>
            <person name="Harrus S."/>
        </authorList>
    </citation>
    <scope>NUCLEOTIDE SEQUENCE [LARGE SCALE GENOMIC DNA]</scope>
    <source>
        <strain evidence="8 9">Tel Aviv</strain>
    </source>
</reference>
<name>A0A5B9CVV3_9HYPH</name>
<evidence type="ECO:0000256" key="2">
    <source>
        <dbReference type="ARBA" id="ARBA00010393"/>
    </source>
</evidence>
<sequence>MCNIDVDMENKLKASTEKINTDIEKIAPLEQESTSETSQVVLIFENNKYAKAVFGQFDENLAYIEKKLKLSIHPRGNEILIHGNISVIKRAQYVLQQLYERAKTDQELTLSDIKGVIAMANIPQKKKEDTITHKSATRRIPARLSIHKKIIHARTPTQDAYIRAMERAELVFGVGPAGTGKTYLAVAHAAMLLERGIIERIILSRPAVEAGEHLGFLPGDLKEKVDPYLRPLYDALYDMMPAAKIERILASGVIEIAPLAFMRGRTLAHAAVILDEAQNTTPMQMKMFLTRLGEGTRMIVTGDVSQIDLPIGQKSGLIEAIRILSNVENIAIVRFDEKDVVRHPLVAAIVHAYDRDSEIQNKKKSRVCNTLKNEFDSS</sequence>
<dbReference type="InterPro" id="IPR027417">
    <property type="entry name" value="P-loop_NTPase"/>
</dbReference>
<dbReference type="InterPro" id="IPR051451">
    <property type="entry name" value="PhoH2-like"/>
</dbReference>
<evidence type="ECO:0000256" key="3">
    <source>
        <dbReference type="ARBA" id="ARBA00022490"/>
    </source>
</evidence>
<dbReference type="KEGG" id="bky:D1093_02460"/>
<dbReference type="Gene3D" id="3.40.50.300">
    <property type="entry name" value="P-loop containing nucleotide triphosphate hydrolases"/>
    <property type="match status" value="1"/>
</dbReference>
<evidence type="ECO:0000256" key="4">
    <source>
        <dbReference type="ARBA" id="ARBA00022741"/>
    </source>
</evidence>
<dbReference type="EMBL" id="CP031843">
    <property type="protein sequence ID" value="QEE08531.1"/>
    <property type="molecule type" value="Genomic_DNA"/>
</dbReference>
<comment type="subcellular location">
    <subcellularLocation>
        <location evidence="1">Cytoplasm</location>
    </subcellularLocation>
</comment>
<keyword evidence="5" id="KW-0067">ATP-binding</keyword>
<keyword evidence="9" id="KW-1185">Reference proteome</keyword>
<organism evidence="8 9">
    <name type="scientific">Bartonella kosoyi</name>
    <dbReference type="NCBI Taxonomy" id="2133959"/>
    <lineage>
        <taxon>Bacteria</taxon>
        <taxon>Pseudomonadati</taxon>
        <taxon>Pseudomonadota</taxon>
        <taxon>Alphaproteobacteria</taxon>
        <taxon>Hyphomicrobiales</taxon>
        <taxon>Bartonellaceae</taxon>
        <taxon>Bartonella</taxon>
    </lineage>
</organism>
<proteinExistence type="inferred from homology"/>